<evidence type="ECO:0000256" key="11">
    <source>
        <dbReference type="SAM" id="Coils"/>
    </source>
</evidence>
<feature type="region of interest" description="Interaction with histone H4 N-terminus" evidence="9">
    <location>
        <begin position="207"/>
        <end position="209"/>
    </location>
</feature>
<comment type="similarity">
    <text evidence="1 7">Belongs to the HAT1 family.</text>
</comment>
<dbReference type="PIRSF" id="PIRSF038084">
    <property type="entry name" value="HAT-B_cat"/>
    <property type="match status" value="1"/>
</dbReference>
<evidence type="ECO:0000256" key="1">
    <source>
        <dbReference type="ARBA" id="ARBA00010543"/>
    </source>
</evidence>
<dbReference type="Pfam" id="PF10394">
    <property type="entry name" value="Hat1_N"/>
    <property type="match status" value="1"/>
</dbReference>
<dbReference type="EMBL" id="KZ678128">
    <property type="protein sequence ID" value="PSN74629.1"/>
    <property type="molecule type" value="Genomic_DNA"/>
</dbReference>
<feature type="region of interest" description="Disordered" evidence="12">
    <location>
        <begin position="467"/>
        <end position="509"/>
    </location>
</feature>
<dbReference type="InterPro" id="IPR016181">
    <property type="entry name" value="Acyl_CoA_acyltransferase"/>
</dbReference>
<proteinExistence type="inferred from homology"/>
<accession>A0A2T2PAD9</accession>
<keyword evidence="11" id="KW-0175">Coiled coil</keyword>
<dbReference type="GO" id="GO:0005737">
    <property type="term" value="C:cytoplasm"/>
    <property type="evidence" value="ECO:0007669"/>
    <property type="project" value="UniProtKB-SubCell"/>
</dbReference>
<keyword evidence="4 7" id="KW-0808">Transferase</keyword>
<dbReference type="SUPFAM" id="SSF55729">
    <property type="entry name" value="Acyl-CoA N-acyltransferases (Nat)"/>
    <property type="match status" value="1"/>
</dbReference>
<gene>
    <name evidence="14" type="ORF">BS50DRAFT_595891</name>
</gene>
<feature type="coiled-coil region" evidence="11">
    <location>
        <begin position="426"/>
        <end position="453"/>
    </location>
</feature>
<dbReference type="GO" id="GO:0031509">
    <property type="term" value="P:subtelomeric heterochromatin formation"/>
    <property type="evidence" value="ECO:0007669"/>
    <property type="project" value="InterPro"/>
</dbReference>
<feature type="binding site" evidence="9">
    <location>
        <begin position="270"/>
        <end position="272"/>
    </location>
    <ligand>
        <name>acetyl-CoA</name>
        <dbReference type="ChEBI" id="CHEBI:57288"/>
    </ligand>
</feature>
<evidence type="ECO:0000256" key="5">
    <source>
        <dbReference type="ARBA" id="ARBA00023315"/>
    </source>
</evidence>
<keyword evidence="15" id="KW-1185">Reference proteome</keyword>
<dbReference type="EC" id="2.3.1.48" evidence="2 7"/>
<evidence type="ECO:0000259" key="13">
    <source>
        <dbReference type="Pfam" id="PF10394"/>
    </source>
</evidence>
<dbReference type="Proteomes" id="UP000240883">
    <property type="component" value="Unassembled WGS sequence"/>
</dbReference>
<evidence type="ECO:0000256" key="7">
    <source>
        <dbReference type="PIRNR" id="PIRNR038084"/>
    </source>
</evidence>
<dbReference type="OrthoDB" id="10253098at2759"/>
<keyword evidence="5 7" id="KW-0012">Acyltransferase</keyword>
<evidence type="ECO:0000256" key="10">
    <source>
        <dbReference type="PIRSR" id="PIRSR038084-3"/>
    </source>
</evidence>
<feature type="site" description="Interaction with histone H4 N-terminus" evidence="10">
    <location>
        <position position="179"/>
    </location>
</feature>
<dbReference type="STRING" id="1448308.A0A2T2PAD9"/>
<sequence length="509" mass="59257">MASLDLEEWITNSNTCFNINFTRSSKRIHDESFNPRFTYPIFNDAESIIGYKNPNIELDFRANDLHPSLKIQFDAKVDLSSMLGEDDEQIDLENIFKEYFPSSSKEASAAPDPSSKSWKPPGKLIHSFSLHGKQYEIWNASLTDDAARKIWQNMQILVLLFIEGASLPELDEFWSQERWTLYLMYEVTPLKDDAVTPYTLAGFSTSYRYWILPTFDIMRSMKSLPSPPESSNGDTPKYTPPRLTQDTETFLFKEHIDALAVPSRERISQFLILPPYQSQSLGSKLYETVFEYLHKQTNIFEIAVEDPNEEFDAMRDYSDFAYLQKLPTFKSLSVVSSLPPEDLRKDSPIPRDRILGGGVDLEALRHEAKIVPRQFNRVLELYLLSQIPPTHRNRARLTRKEKSSNENDRRYYFWRLALKHRIYCQNADVLDQLEDSSEKVEKLENAVDNQQAEFEERLEGVRRREKWNAGEITPKAENSRSKRKRVVVDEDDWEDVDDEESVSSKRARA</sequence>
<dbReference type="InterPro" id="IPR037113">
    <property type="entry name" value="Hat1_N_sf"/>
</dbReference>
<evidence type="ECO:0000256" key="6">
    <source>
        <dbReference type="ARBA" id="ARBA00048017"/>
    </source>
</evidence>
<evidence type="ECO:0000256" key="8">
    <source>
        <dbReference type="PIRSR" id="PIRSR038084-1"/>
    </source>
</evidence>
<evidence type="ECO:0000256" key="9">
    <source>
        <dbReference type="PIRSR" id="PIRSR038084-2"/>
    </source>
</evidence>
<comment type="subcellular location">
    <subcellularLocation>
        <location evidence="7">Cytoplasm</location>
    </subcellularLocation>
    <subcellularLocation>
        <location evidence="7">Nucleus</location>
    </subcellularLocation>
</comment>
<evidence type="ECO:0000313" key="14">
    <source>
        <dbReference type="EMBL" id="PSN74629.1"/>
    </source>
</evidence>
<feature type="binding site" evidence="9">
    <location>
        <begin position="277"/>
        <end position="283"/>
    </location>
    <ligand>
        <name>acetyl-CoA</name>
        <dbReference type="ChEBI" id="CHEBI:57288"/>
    </ligand>
</feature>
<evidence type="ECO:0000313" key="15">
    <source>
        <dbReference type="Proteomes" id="UP000240883"/>
    </source>
</evidence>
<evidence type="ECO:0000256" key="2">
    <source>
        <dbReference type="ARBA" id="ARBA00013184"/>
    </source>
</evidence>
<dbReference type="AlphaFoldDB" id="A0A2T2PAD9"/>
<reference evidence="14 15" key="1">
    <citation type="journal article" date="2018" name="Front. Microbiol.">
        <title>Genome-Wide Analysis of Corynespora cassiicola Leaf Fall Disease Putative Effectors.</title>
        <authorList>
            <person name="Lopez D."/>
            <person name="Ribeiro S."/>
            <person name="Label P."/>
            <person name="Fumanal B."/>
            <person name="Venisse J.S."/>
            <person name="Kohler A."/>
            <person name="de Oliveira R.R."/>
            <person name="Labutti K."/>
            <person name="Lipzen A."/>
            <person name="Lail K."/>
            <person name="Bauer D."/>
            <person name="Ohm R.A."/>
            <person name="Barry K.W."/>
            <person name="Spatafora J."/>
            <person name="Grigoriev I.V."/>
            <person name="Martin F.M."/>
            <person name="Pujade-Renaud V."/>
        </authorList>
    </citation>
    <scope>NUCLEOTIDE SEQUENCE [LARGE SCALE GENOMIC DNA]</scope>
    <source>
        <strain evidence="14 15">Philippines</strain>
    </source>
</reference>
<name>A0A2T2PAD9_CORCC</name>
<dbReference type="InterPro" id="IPR017380">
    <property type="entry name" value="Hist_AcTrfase_B-typ_cat-su"/>
</dbReference>
<feature type="binding site" evidence="9">
    <location>
        <position position="308"/>
    </location>
    <ligand>
        <name>acetyl-CoA</name>
        <dbReference type="ChEBI" id="CHEBI:57288"/>
    </ligand>
</feature>
<evidence type="ECO:0000256" key="12">
    <source>
        <dbReference type="SAM" id="MobiDB-lite"/>
    </source>
</evidence>
<organism evidence="14 15">
    <name type="scientific">Corynespora cassiicola Philippines</name>
    <dbReference type="NCBI Taxonomy" id="1448308"/>
    <lineage>
        <taxon>Eukaryota</taxon>
        <taxon>Fungi</taxon>
        <taxon>Dikarya</taxon>
        <taxon>Ascomycota</taxon>
        <taxon>Pezizomycotina</taxon>
        <taxon>Dothideomycetes</taxon>
        <taxon>Pleosporomycetidae</taxon>
        <taxon>Pleosporales</taxon>
        <taxon>Corynesporascaceae</taxon>
        <taxon>Corynespora</taxon>
    </lineage>
</organism>
<comment type="function">
    <text evidence="7">Catalytic component of the histone acetylase B (HAT-B) complex. Has intrinsic substrate specificity that modifies lysine in recognition sequence GXGKXG. Involved in DNA double-strand break repair.</text>
</comment>
<comment type="catalytic activity">
    <reaction evidence="6 7">
        <text>L-lysyl-[protein] + acetyl-CoA = N(6)-acetyl-L-lysyl-[protein] + CoA + H(+)</text>
        <dbReference type="Rhea" id="RHEA:45948"/>
        <dbReference type="Rhea" id="RHEA-COMP:9752"/>
        <dbReference type="Rhea" id="RHEA-COMP:10731"/>
        <dbReference type="ChEBI" id="CHEBI:15378"/>
        <dbReference type="ChEBI" id="CHEBI:29969"/>
        <dbReference type="ChEBI" id="CHEBI:57287"/>
        <dbReference type="ChEBI" id="CHEBI:57288"/>
        <dbReference type="ChEBI" id="CHEBI:61930"/>
        <dbReference type="EC" id="2.3.1.48"/>
    </reaction>
</comment>
<keyword evidence="7" id="KW-0539">Nucleus</keyword>
<protein>
    <recommendedName>
        <fullName evidence="3 7">Histone acetyltransferase type B catalytic subunit</fullName>
        <ecNumber evidence="2 7">2.3.1.48</ecNumber>
    </recommendedName>
</protein>
<dbReference type="Gene3D" id="3.90.360.10">
    <property type="entry name" value="Histone acetyl transferase 1 (HAT1), N-terminal domain"/>
    <property type="match status" value="1"/>
</dbReference>
<feature type="region of interest" description="Interaction with histone H4 N-terminus" evidence="9">
    <location>
        <begin position="44"/>
        <end position="46"/>
    </location>
</feature>
<evidence type="ECO:0000256" key="4">
    <source>
        <dbReference type="ARBA" id="ARBA00022679"/>
    </source>
</evidence>
<feature type="active site" description="Proton donor/acceptor" evidence="8">
    <location>
        <position position="305"/>
    </location>
</feature>
<dbReference type="PANTHER" id="PTHR12046">
    <property type="entry name" value="HISTONE ACETYLTRANSFERASE TYPE B CATALYTIC SUBUNIT"/>
    <property type="match status" value="1"/>
</dbReference>
<dbReference type="GO" id="GO:0004402">
    <property type="term" value="F:histone acetyltransferase activity"/>
    <property type="evidence" value="ECO:0007669"/>
    <property type="project" value="UniProtKB-UniRule"/>
</dbReference>
<dbReference type="GO" id="GO:0005634">
    <property type="term" value="C:nucleus"/>
    <property type="evidence" value="ECO:0007669"/>
    <property type="project" value="UniProtKB-SubCell"/>
</dbReference>
<dbReference type="GO" id="GO:0000781">
    <property type="term" value="C:chromosome, telomeric region"/>
    <property type="evidence" value="ECO:0007669"/>
    <property type="project" value="GOC"/>
</dbReference>
<keyword evidence="7" id="KW-0963">Cytoplasm</keyword>
<comment type="subunit">
    <text evidence="7">Component of the HAT-B complex composed of at least HAT1 and HAT2. The HAT-B complex binds to histone H4 tail.</text>
</comment>
<feature type="domain" description="Histone acetyl transferase HAT1 N-terminal" evidence="13">
    <location>
        <begin position="9"/>
        <end position="163"/>
    </location>
</feature>
<feature type="compositionally biased region" description="Acidic residues" evidence="12">
    <location>
        <begin position="489"/>
        <end position="501"/>
    </location>
</feature>
<dbReference type="Gene3D" id="3.40.630.30">
    <property type="match status" value="1"/>
</dbReference>
<evidence type="ECO:0000256" key="3">
    <source>
        <dbReference type="ARBA" id="ARBA00021268"/>
    </source>
</evidence>
<dbReference type="InterPro" id="IPR019467">
    <property type="entry name" value="Hat1_N"/>
</dbReference>